<name>A0ABP8QQF8_9BACT</name>
<organism evidence="1 2">
    <name type="scientific">Hymenobacter ginsengisoli</name>
    <dbReference type="NCBI Taxonomy" id="1051626"/>
    <lineage>
        <taxon>Bacteria</taxon>
        <taxon>Pseudomonadati</taxon>
        <taxon>Bacteroidota</taxon>
        <taxon>Cytophagia</taxon>
        <taxon>Cytophagales</taxon>
        <taxon>Hymenobacteraceae</taxon>
        <taxon>Hymenobacter</taxon>
    </lineage>
</organism>
<dbReference type="Proteomes" id="UP001501243">
    <property type="component" value="Unassembled WGS sequence"/>
</dbReference>
<sequence length="147" mass="16323">MHPNTELANRIIQEKLLGSTVESFGLTHQFLTLTFRDKNADDHTIWIDTEVTSKSYPFQELNLDETGAALLLFNSVNLKEVVAIQCNDEATLEIQFDNGIHIFFAGSPAEESMIEPWSLGTEMSNAASSIIATHGGGYIIFEGRQDM</sequence>
<accession>A0ABP8QQF8</accession>
<protein>
    <submittedName>
        <fullName evidence="1">Uncharacterized protein</fullName>
    </submittedName>
</protein>
<evidence type="ECO:0000313" key="1">
    <source>
        <dbReference type="EMBL" id="GAA4508742.1"/>
    </source>
</evidence>
<dbReference type="EMBL" id="BAABGQ010000012">
    <property type="protein sequence ID" value="GAA4508742.1"/>
    <property type="molecule type" value="Genomic_DNA"/>
</dbReference>
<evidence type="ECO:0000313" key="2">
    <source>
        <dbReference type="Proteomes" id="UP001501243"/>
    </source>
</evidence>
<dbReference type="RefSeq" id="WP_208132059.1">
    <property type="nucleotide sequence ID" value="NZ_BAABGQ010000012.1"/>
</dbReference>
<reference evidence="2" key="1">
    <citation type="journal article" date="2019" name="Int. J. Syst. Evol. Microbiol.">
        <title>The Global Catalogue of Microorganisms (GCM) 10K type strain sequencing project: providing services to taxonomists for standard genome sequencing and annotation.</title>
        <authorList>
            <consortium name="The Broad Institute Genomics Platform"/>
            <consortium name="The Broad Institute Genome Sequencing Center for Infectious Disease"/>
            <person name="Wu L."/>
            <person name="Ma J."/>
        </authorList>
    </citation>
    <scope>NUCLEOTIDE SEQUENCE [LARGE SCALE GENOMIC DNA]</scope>
    <source>
        <strain evidence="2">JCM 17841</strain>
    </source>
</reference>
<proteinExistence type="predicted"/>
<comment type="caution">
    <text evidence="1">The sequence shown here is derived from an EMBL/GenBank/DDBJ whole genome shotgun (WGS) entry which is preliminary data.</text>
</comment>
<keyword evidence="2" id="KW-1185">Reference proteome</keyword>
<gene>
    <name evidence="1" type="ORF">GCM10023172_41350</name>
</gene>